<evidence type="ECO:0000256" key="5">
    <source>
        <dbReference type="ARBA" id="ARBA00053002"/>
    </source>
</evidence>
<dbReference type="Pfam" id="PF21153">
    <property type="entry name" value="NSUN5_N"/>
    <property type="match status" value="1"/>
</dbReference>
<feature type="active site" description="Nucleophile" evidence="6">
    <location>
        <position position="382"/>
    </location>
</feature>
<dbReference type="PROSITE" id="PS51686">
    <property type="entry name" value="SAM_MT_RSMB_NOP"/>
    <property type="match status" value="1"/>
</dbReference>
<evidence type="ECO:0000256" key="4">
    <source>
        <dbReference type="ARBA" id="ARBA00022884"/>
    </source>
</evidence>
<dbReference type="GO" id="GO:0003723">
    <property type="term" value="F:RNA binding"/>
    <property type="evidence" value="ECO:0007669"/>
    <property type="project" value="UniProtKB-UniRule"/>
</dbReference>
<dbReference type="GO" id="GO:0005730">
    <property type="term" value="C:nucleolus"/>
    <property type="evidence" value="ECO:0007669"/>
    <property type="project" value="TreeGrafter"/>
</dbReference>
<feature type="binding site" evidence="6">
    <location>
        <position position="306"/>
    </location>
    <ligand>
        <name>S-adenosyl-L-methionine</name>
        <dbReference type="ChEBI" id="CHEBI:59789"/>
    </ligand>
</feature>
<feature type="binding site" evidence="6">
    <location>
        <position position="261"/>
    </location>
    <ligand>
        <name>S-adenosyl-L-methionine</name>
        <dbReference type="ChEBI" id="CHEBI:59789"/>
    </ligand>
</feature>
<dbReference type="FunFam" id="3.40.50.150:FF:000164">
    <property type="entry name" value="Methyltransferase NSUN5, putative"/>
    <property type="match status" value="1"/>
</dbReference>
<evidence type="ECO:0000256" key="6">
    <source>
        <dbReference type="PROSITE-ProRule" id="PRU01023"/>
    </source>
</evidence>
<dbReference type="SUPFAM" id="SSF53335">
    <property type="entry name" value="S-adenosyl-L-methionine-dependent methyltransferases"/>
    <property type="match status" value="1"/>
</dbReference>
<dbReference type="InterPro" id="IPR048889">
    <property type="entry name" value="NSUN5_RCM1_N"/>
</dbReference>
<feature type="domain" description="SAM-dependent MTase RsmB/NOP-type" evidence="7">
    <location>
        <begin position="130"/>
        <end position="445"/>
    </location>
</feature>
<dbReference type="PRINTS" id="PR02008">
    <property type="entry name" value="RCMTFAMILY"/>
</dbReference>
<evidence type="ECO:0000313" key="9">
    <source>
        <dbReference type="Proteomes" id="UP000320333"/>
    </source>
</evidence>
<dbReference type="GO" id="GO:0008173">
    <property type="term" value="F:RNA methyltransferase activity"/>
    <property type="evidence" value="ECO:0007669"/>
    <property type="project" value="InterPro"/>
</dbReference>
<dbReference type="Pfam" id="PF01189">
    <property type="entry name" value="Methyltr_RsmB-F"/>
    <property type="match status" value="2"/>
</dbReference>
<dbReference type="GO" id="GO:0070475">
    <property type="term" value="P:rRNA base methylation"/>
    <property type="evidence" value="ECO:0007669"/>
    <property type="project" value="TreeGrafter"/>
</dbReference>
<gene>
    <name evidence="8" type="ORF">CcCBS67573_g07177</name>
</gene>
<protein>
    <recommendedName>
        <fullName evidence="7">SAM-dependent MTase RsmB/NOP-type domain-containing protein</fullName>
    </recommendedName>
</protein>
<dbReference type="InterPro" id="IPR023267">
    <property type="entry name" value="RCMT"/>
</dbReference>
<evidence type="ECO:0000313" key="8">
    <source>
        <dbReference type="EMBL" id="TPX68451.1"/>
    </source>
</evidence>
<dbReference type="Pfam" id="PF21148">
    <property type="entry name" value="NSUN5_fdxn-like"/>
    <property type="match status" value="1"/>
</dbReference>
<dbReference type="PANTHER" id="PTHR22807:SF4">
    <property type="entry name" value="28S RRNA (CYTOSINE-C(5))-METHYLTRANSFERASE"/>
    <property type="match status" value="1"/>
</dbReference>
<dbReference type="InterPro" id="IPR001678">
    <property type="entry name" value="MeTrfase_RsmB-F_NOP2_dom"/>
</dbReference>
<evidence type="ECO:0000256" key="1">
    <source>
        <dbReference type="ARBA" id="ARBA00022603"/>
    </source>
</evidence>
<evidence type="ECO:0000256" key="2">
    <source>
        <dbReference type="ARBA" id="ARBA00022679"/>
    </source>
</evidence>
<dbReference type="Gene3D" id="3.40.50.150">
    <property type="entry name" value="Vaccinia Virus protein VP39"/>
    <property type="match status" value="1"/>
</dbReference>
<comment type="similarity">
    <text evidence="6">Belongs to the class I-like SAM-binding methyltransferase superfamily. RsmB/NOP family.</text>
</comment>
<dbReference type="AlphaFoldDB" id="A0A507EX17"/>
<organism evidence="8 9">
    <name type="scientific">Chytriomyces confervae</name>
    <dbReference type="NCBI Taxonomy" id="246404"/>
    <lineage>
        <taxon>Eukaryota</taxon>
        <taxon>Fungi</taxon>
        <taxon>Fungi incertae sedis</taxon>
        <taxon>Chytridiomycota</taxon>
        <taxon>Chytridiomycota incertae sedis</taxon>
        <taxon>Chytridiomycetes</taxon>
        <taxon>Chytridiales</taxon>
        <taxon>Chytriomycetaceae</taxon>
        <taxon>Chytriomyces</taxon>
    </lineage>
</organism>
<name>A0A507EX17_9FUNG</name>
<keyword evidence="3 6" id="KW-0949">S-adenosyl-L-methionine</keyword>
<dbReference type="Gene3D" id="3.30.70.1170">
    <property type="entry name" value="Sun protein, domain 3"/>
    <property type="match status" value="1"/>
</dbReference>
<proteinExistence type="inferred from homology"/>
<dbReference type="InterPro" id="IPR029063">
    <property type="entry name" value="SAM-dependent_MTases_sf"/>
</dbReference>
<keyword evidence="1 6" id="KW-0489">Methyltransferase</keyword>
<comment type="caution">
    <text evidence="8">The sequence shown here is derived from an EMBL/GenBank/DDBJ whole genome shotgun (WGS) entry which is preliminary data.</text>
</comment>
<keyword evidence="4 6" id="KW-0694">RNA-binding</keyword>
<evidence type="ECO:0000256" key="3">
    <source>
        <dbReference type="ARBA" id="ARBA00022691"/>
    </source>
</evidence>
<dbReference type="InterPro" id="IPR049560">
    <property type="entry name" value="MeTrfase_RsmB-F_NOP2_cat"/>
</dbReference>
<dbReference type="InterPro" id="IPR049561">
    <property type="entry name" value="NSUN5_7_fdxn-like"/>
</dbReference>
<dbReference type="OrthoDB" id="435282at2759"/>
<dbReference type="Proteomes" id="UP000320333">
    <property type="component" value="Unassembled WGS sequence"/>
</dbReference>
<sequence>MSSIHTTVARALDQCLSNTKNLSLRRIVENTVEGEKERKAVFAIVCQVLKYREPITTIIANSDMNQSASKGKKASLYLVLVYELLFGKGFKSAPSSLRALVMPHKTRFTAELAKLKIKKRAIKDEDLVPDHIRNAVVLPRYARVNTNITSIEKVLEALGKMGYVLGDYVEGLHLGKMKPKTVLHDPHIPNLLILPPNSDFHNSDLLLKGHIILQDKASCFPAFILNPSPNSTVIDACAAPGNKTSHLSMLMNNTGTIHAFDKDPLRLQTLIRLTGRAGYIKAKRTSFLDIDPKDKTYAEVSAILLDPSCSGSGITRRLDHLLVQSAAGKESSTVVVEEDEADENGGIINSEARIKALADFQVEVLMHAFKFKKVNRVVYSTCSKHRLENEGVVEAVLSAQSEFQLAKNVFPEWGRRGVDGMKEVIRTLPEEDHCIGFFVALFERKSKA</sequence>
<dbReference type="EMBL" id="QEAP01000355">
    <property type="protein sequence ID" value="TPX68451.1"/>
    <property type="molecule type" value="Genomic_DNA"/>
</dbReference>
<comment type="caution">
    <text evidence="6">Lacks conserved residue(s) required for the propagation of feature annotation.</text>
</comment>
<dbReference type="PANTHER" id="PTHR22807">
    <property type="entry name" value="NOP2 YEAST -RELATED NOL1/NOP2/FMU SUN DOMAIN-CONTAINING"/>
    <property type="match status" value="1"/>
</dbReference>
<evidence type="ECO:0000259" key="7">
    <source>
        <dbReference type="PROSITE" id="PS51686"/>
    </source>
</evidence>
<keyword evidence="9" id="KW-1185">Reference proteome</keyword>
<dbReference type="STRING" id="246404.A0A507EX17"/>
<feature type="binding site" evidence="6">
    <location>
        <begin position="237"/>
        <end position="243"/>
    </location>
    <ligand>
        <name>S-adenosyl-L-methionine</name>
        <dbReference type="ChEBI" id="CHEBI:59789"/>
    </ligand>
</feature>
<comment type="catalytic activity">
    <reaction evidence="5">
        <text>a cytidine in 25S rRNA + S-adenosyl-L-methionine = a 5-methylcytidine in 25S rRNA + S-adenosyl-L-homocysteine + H(+)</text>
        <dbReference type="Rhea" id="RHEA:47780"/>
        <dbReference type="Rhea" id="RHEA-COMP:11911"/>
        <dbReference type="Rhea" id="RHEA-COMP:11912"/>
        <dbReference type="ChEBI" id="CHEBI:15378"/>
        <dbReference type="ChEBI" id="CHEBI:57856"/>
        <dbReference type="ChEBI" id="CHEBI:59789"/>
        <dbReference type="ChEBI" id="CHEBI:74483"/>
        <dbReference type="ChEBI" id="CHEBI:82748"/>
    </reaction>
</comment>
<reference evidence="8 9" key="1">
    <citation type="journal article" date="2019" name="Sci. Rep.">
        <title>Comparative genomics of chytrid fungi reveal insights into the obligate biotrophic and pathogenic lifestyle of Synchytrium endobioticum.</title>
        <authorList>
            <person name="van de Vossenberg B.T.L.H."/>
            <person name="Warris S."/>
            <person name="Nguyen H.D.T."/>
            <person name="van Gent-Pelzer M.P.E."/>
            <person name="Joly D.L."/>
            <person name="van de Geest H.C."/>
            <person name="Bonants P.J.M."/>
            <person name="Smith D.S."/>
            <person name="Levesque C.A."/>
            <person name="van der Lee T.A.J."/>
        </authorList>
    </citation>
    <scope>NUCLEOTIDE SEQUENCE [LARGE SCALE GENOMIC DNA]</scope>
    <source>
        <strain evidence="8 9">CBS 675.73</strain>
    </source>
</reference>
<accession>A0A507EX17</accession>
<keyword evidence="2 6" id="KW-0808">Transferase</keyword>